<feature type="domain" description="DUF4806" evidence="2">
    <location>
        <begin position="171"/>
        <end position="240"/>
    </location>
</feature>
<dbReference type="Proteomes" id="UP001458880">
    <property type="component" value="Unassembled WGS sequence"/>
</dbReference>
<organism evidence="3 4">
    <name type="scientific">Popillia japonica</name>
    <name type="common">Japanese beetle</name>
    <dbReference type="NCBI Taxonomy" id="7064"/>
    <lineage>
        <taxon>Eukaryota</taxon>
        <taxon>Metazoa</taxon>
        <taxon>Ecdysozoa</taxon>
        <taxon>Arthropoda</taxon>
        <taxon>Hexapoda</taxon>
        <taxon>Insecta</taxon>
        <taxon>Pterygota</taxon>
        <taxon>Neoptera</taxon>
        <taxon>Endopterygota</taxon>
        <taxon>Coleoptera</taxon>
        <taxon>Polyphaga</taxon>
        <taxon>Scarabaeiformia</taxon>
        <taxon>Scarabaeidae</taxon>
        <taxon>Rutelinae</taxon>
        <taxon>Popillia</taxon>
    </lineage>
</organism>
<evidence type="ECO:0000313" key="3">
    <source>
        <dbReference type="EMBL" id="KAK9732185.1"/>
    </source>
</evidence>
<gene>
    <name evidence="3" type="ORF">QE152_g12992</name>
</gene>
<name>A0AAW1LF08_POPJA</name>
<sequence>MCYWPPFTSQIKINKAISTRATPDEKWTTHTVERIFCNTENYEMGMQKLKLAELISDVESTDEKYSRHKRHKKFVVESSDSSDNEIPLPPRKPKLATLSQDIVSPTPESNSSTASILESSTSLIHQRSTSEFGMEVVRKLNTLIYKVESLESKIDKIGNKDGAQVVKLDEALYPLTNEEELQQFEQRLNDRIYYEKMIAAFKGLGGADLHSITVTILKRLMSNHLAVKFSFKGKKGKQPFHILNSCKLLIDTVRQHQPQATESEIAVLVAAWLRQAPLRLTREEGRKHCNTEVA</sequence>
<dbReference type="Pfam" id="PF16064">
    <property type="entry name" value="DUF4806"/>
    <property type="match status" value="1"/>
</dbReference>
<feature type="region of interest" description="Disordered" evidence="1">
    <location>
        <begin position="74"/>
        <end position="95"/>
    </location>
</feature>
<evidence type="ECO:0000313" key="4">
    <source>
        <dbReference type="Proteomes" id="UP001458880"/>
    </source>
</evidence>
<dbReference type="PANTHER" id="PTHR34153:SF2">
    <property type="entry name" value="SI:CH211-262H13.3-RELATED"/>
    <property type="match status" value="1"/>
</dbReference>
<proteinExistence type="predicted"/>
<evidence type="ECO:0000259" key="2">
    <source>
        <dbReference type="Pfam" id="PF16064"/>
    </source>
</evidence>
<reference evidence="3 4" key="1">
    <citation type="journal article" date="2024" name="BMC Genomics">
        <title>De novo assembly and annotation of Popillia japonica's genome with initial clues to its potential as an invasive pest.</title>
        <authorList>
            <person name="Cucini C."/>
            <person name="Boschi S."/>
            <person name="Funari R."/>
            <person name="Cardaioli E."/>
            <person name="Iannotti N."/>
            <person name="Marturano G."/>
            <person name="Paoli F."/>
            <person name="Bruttini M."/>
            <person name="Carapelli A."/>
            <person name="Frati F."/>
            <person name="Nardi F."/>
        </authorList>
    </citation>
    <scope>NUCLEOTIDE SEQUENCE [LARGE SCALE GENOMIC DNA]</scope>
    <source>
        <strain evidence="3">DMR45628</strain>
    </source>
</reference>
<comment type="caution">
    <text evidence="3">The sequence shown here is derived from an EMBL/GenBank/DDBJ whole genome shotgun (WGS) entry which is preliminary data.</text>
</comment>
<dbReference type="EMBL" id="JASPKY010000121">
    <property type="protein sequence ID" value="KAK9732185.1"/>
    <property type="molecule type" value="Genomic_DNA"/>
</dbReference>
<keyword evidence="4" id="KW-1185">Reference proteome</keyword>
<protein>
    <recommendedName>
        <fullName evidence="2">DUF4806 domain-containing protein</fullName>
    </recommendedName>
</protein>
<dbReference type="InterPro" id="IPR032071">
    <property type="entry name" value="DUF4806"/>
</dbReference>
<dbReference type="PANTHER" id="PTHR34153">
    <property type="entry name" value="SI:CH211-262H13.3-RELATED-RELATED"/>
    <property type="match status" value="1"/>
</dbReference>
<accession>A0AAW1LF08</accession>
<evidence type="ECO:0000256" key="1">
    <source>
        <dbReference type="SAM" id="MobiDB-lite"/>
    </source>
</evidence>
<dbReference type="AlphaFoldDB" id="A0AAW1LF08"/>